<sequence>MKLVTKVMINSPVSDEDKADYTTMSDQECAERLKYIREMVEGVSSELVPDDGNLEVSIYIEDE</sequence>
<protein>
    <submittedName>
        <fullName evidence="1">Uncharacterized protein</fullName>
    </submittedName>
</protein>
<dbReference type="Proteomes" id="UP000295416">
    <property type="component" value="Unassembled WGS sequence"/>
</dbReference>
<evidence type="ECO:0000313" key="2">
    <source>
        <dbReference type="Proteomes" id="UP000295416"/>
    </source>
</evidence>
<accession>A0A4R2PCS5</accession>
<dbReference type="RefSeq" id="WP_132742696.1">
    <property type="nucleotide sequence ID" value="NZ_SLXK01000001.1"/>
</dbReference>
<gene>
    <name evidence="1" type="ORF">EV207_101172</name>
</gene>
<reference evidence="1 2" key="1">
    <citation type="submission" date="2019-03" db="EMBL/GenBank/DDBJ databases">
        <title>Genomic Encyclopedia of Type Strains, Phase IV (KMG-IV): sequencing the most valuable type-strain genomes for metagenomic binning, comparative biology and taxonomic classification.</title>
        <authorList>
            <person name="Goeker M."/>
        </authorList>
    </citation>
    <scope>NUCLEOTIDE SEQUENCE [LARGE SCALE GENOMIC DNA]</scope>
    <source>
        <strain evidence="1 2">DSM 19377</strain>
    </source>
</reference>
<proteinExistence type="predicted"/>
<organism evidence="1 2">
    <name type="scientific">Scopulibacillus darangshiensis</name>
    <dbReference type="NCBI Taxonomy" id="442528"/>
    <lineage>
        <taxon>Bacteria</taxon>
        <taxon>Bacillati</taxon>
        <taxon>Bacillota</taxon>
        <taxon>Bacilli</taxon>
        <taxon>Bacillales</taxon>
        <taxon>Sporolactobacillaceae</taxon>
        <taxon>Scopulibacillus</taxon>
    </lineage>
</organism>
<dbReference type="EMBL" id="SLXK01000001">
    <property type="protein sequence ID" value="TCP32194.1"/>
    <property type="molecule type" value="Genomic_DNA"/>
</dbReference>
<dbReference type="AlphaFoldDB" id="A0A4R2PCS5"/>
<comment type="caution">
    <text evidence="1">The sequence shown here is derived from an EMBL/GenBank/DDBJ whole genome shotgun (WGS) entry which is preliminary data.</text>
</comment>
<name>A0A4R2PCS5_9BACL</name>
<keyword evidence="2" id="KW-1185">Reference proteome</keyword>
<evidence type="ECO:0000313" key="1">
    <source>
        <dbReference type="EMBL" id="TCP32194.1"/>
    </source>
</evidence>